<dbReference type="Pfam" id="PF20789">
    <property type="entry name" value="4HBT_3C"/>
    <property type="match status" value="1"/>
</dbReference>
<evidence type="ECO:0000259" key="2">
    <source>
        <dbReference type="Pfam" id="PF13622"/>
    </source>
</evidence>
<dbReference type="EMBL" id="JAULSO010000005">
    <property type="protein sequence ID" value="KAK3682194.1"/>
    <property type="molecule type" value="Genomic_DNA"/>
</dbReference>
<feature type="domain" description="Acyl-CoA thioesterase-like C-terminal" evidence="3">
    <location>
        <begin position="181"/>
        <end position="349"/>
    </location>
</feature>
<dbReference type="Gene3D" id="2.40.160.210">
    <property type="entry name" value="Acyl-CoA thioesterase, double hotdog domain"/>
    <property type="match status" value="2"/>
</dbReference>
<proteinExistence type="predicted"/>
<evidence type="ECO:0000313" key="4">
    <source>
        <dbReference type="EMBL" id="KAK3682194.1"/>
    </source>
</evidence>
<dbReference type="AlphaFoldDB" id="A0AAE0X0A6"/>
<dbReference type="InterPro" id="IPR049450">
    <property type="entry name" value="ACOT8-like_C"/>
</dbReference>
<dbReference type="PANTHER" id="PTHR38110">
    <property type="entry name" value="CHROMOSOME 23, WHOLE GENOME SHOTGUN SEQUENCE"/>
    <property type="match status" value="1"/>
</dbReference>
<reference evidence="4" key="2">
    <citation type="submission" date="2023-06" db="EMBL/GenBank/DDBJ databases">
        <authorList>
            <consortium name="Lawrence Berkeley National Laboratory"/>
            <person name="Haridas S."/>
            <person name="Hensen N."/>
            <person name="Bonometti L."/>
            <person name="Westerberg I."/>
            <person name="Brannstrom I.O."/>
            <person name="Guillou S."/>
            <person name="Cros-Aarteil S."/>
            <person name="Calhoun S."/>
            <person name="Kuo A."/>
            <person name="Mondo S."/>
            <person name="Pangilinan J."/>
            <person name="Riley R."/>
            <person name="Labutti K."/>
            <person name="Andreopoulos B."/>
            <person name="Lipzen A."/>
            <person name="Chen C."/>
            <person name="Yanf M."/>
            <person name="Daum C."/>
            <person name="Ng V."/>
            <person name="Clum A."/>
            <person name="Steindorff A."/>
            <person name="Ohm R."/>
            <person name="Martin F."/>
            <person name="Silar P."/>
            <person name="Natvig D."/>
            <person name="Lalanne C."/>
            <person name="Gautier V."/>
            <person name="Ament-Velasquez S.L."/>
            <person name="Kruys A."/>
            <person name="Hutchinson M.I."/>
            <person name="Powell A.J."/>
            <person name="Barry K."/>
            <person name="Miller A.N."/>
            <person name="Grigoriev I.V."/>
            <person name="Debuchy R."/>
            <person name="Gladieux P."/>
            <person name="Thoren M.H."/>
            <person name="Johannesson H."/>
        </authorList>
    </citation>
    <scope>NUCLEOTIDE SEQUENCE</scope>
    <source>
        <strain evidence="4">CBS 314.62</strain>
    </source>
</reference>
<accession>A0AAE0X0A6</accession>
<name>A0AAE0X0A6_9PEZI</name>
<dbReference type="Proteomes" id="UP001270362">
    <property type="component" value="Unassembled WGS sequence"/>
</dbReference>
<sequence>MASDQATKSYVPFAEATKVERLDAHTYKVHLDERFCIGTVPNGGYTSSCLLAAARVHLAPRNQPDTLAAHFEYPNRAAVGPAIVAVDEVKLGRQLSTLHLTLWQGDGGGHGLLPVAPWVDPRAGARRVVLAYSTHANLRSLAGISLPTGYEEGSANAMPPAPGFVAGQGSGGDAEWVESKMPAGATAGYARSLDNWRFFVHRDAPLVPGVLDVWMRLASGERIAQAALPYVVDSFPWDMHVFLVARAVRGLFEAVPKEEKKRSRGKGVVVEGGQEEKEKEKEKGDNFSLWLPTVVMNLEVKAALPEEGVEWLAVRITSKQIKDGRFDLEVIVRDVEGELVALGQQVALIVERARNMAGRGGEEDGGSSSKL</sequence>
<dbReference type="SUPFAM" id="SSF54637">
    <property type="entry name" value="Thioesterase/thiol ester dehydrase-isomerase"/>
    <property type="match status" value="2"/>
</dbReference>
<dbReference type="InterPro" id="IPR042171">
    <property type="entry name" value="Acyl-CoA_hotdog"/>
</dbReference>
<protein>
    <submittedName>
        <fullName evidence="4">Thioesterase-like superfamily-domain-containing protein</fullName>
    </submittedName>
</protein>
<feature type="region of interest" description="Disordered" evidence="1">
    <location>
        <begin position="263"/>
        <end position="282"/>
    </location>
</feature>
<organism evidence="4 5">
    <name type="scientific">Podospora appendiculata</name>
    <dbReference type="NCBI Taxonomy" id="314037"/>
    <lineage>
        <taxon>Eukaryota</taxon>
        <taxon>Fungi</taxon>
        <taxon>Dikarya</taxon>
        <taxon>Ascomycota</taxon>
        <taxon>Pezizomycotina</taxon>
        <taxon>Sordariomycetes</taxon>
        <taxon>Sordariomycetidae</taxon>
        <taxon>Sordariales</taxon>
        <taxon>Podosporaceae</taxon>
        <taxon>Podospora</taxon>
    </lineage>
</organism>
<dbReference type="InterPro" id="IPR049449">
    <property type="entry name" value="TesB_ACOT8-like_N"/>
</dbReference>
<gene>
    <name evidence="4" type="ORF">B0T22DRAFT_278803</name>
</gene>
<dbReference type="PANTHER" id="PTHR38110:SF1">
    <property type="entry name" value="THIOESTERASE DOMAIN-CONTAINING PROTEIN"/>
    <property type="match status" value="1"/>
</dbReference>
<evidence type="ECO:0000256" key="1">
    <source>
        <dbReference type="SAM" id="MobiDB-lite"/>
    </source>
</evidence>
<dbReference type="InterPro" id="IPR029069">
    <property type="entry name" value="HotDog_dom_sf"/>
</dbReference>
<evidence type="ECO:0000313" key="5">
    <source>
        <dbReference type="Proteomes" id="UP001270362"/>
    </source>
</evidence>
<dbReference type="InterPro" id="IPR052389">
    <property type="entry name" value="Sec_Metab_Biosynth-Assoc"/>
</dbReference>
<evidence type="ECO:0000259" key="3">
    <source>
        <dbReference type="Pfam" id="PF20789"/>
    </source>
</evidence>
<comment type="caution">
    <text evidence="4">The sequence shown here is derived from an EMBL/GenBank/DDBJ whole genome shotgun (WGS) entry which is preliminary data.</text>
</comment>
<keyword evidence="5" id="KW-1185">Reference proteome</keyword>
<feature type="domain" description="Acyl-CoA thioesterase-like N-terminal HotDog" evidence="2">
    <location>
        <begin position="32"/>
        <end position="106"/>
    </location>
</feature>
<reference evidence="4" key="1">
    <citation type="journal article" date="2023" name="Mol. Phylogenet. Evol.">
        <title>Genome-scale phylogeny and comparative genomics of the fungal order Sordariales.</title>
        <authorList>
            <person name="Hensen N."/>
            <person name="Bonometti L."/>
            <person name="Westerberg I."/>
            <person name="Brannstrom I.O."/>
            <person name="Guillou S."/>
            <person name="Cros-Aarteil S."/>
            <person name="Calhoun S."/>
            <person name="Haridas S."/>
            <person name="Kuo A."/>
            <person name="Mondo S."/>
            <person name="Pangilinan J."/>
            <person name="Riley R."/>
            <person name="LaButti K."/>
            <person name="Andreopoulos B."/>
            <person name="Lipzen A."/>
            <person name="Chen C."/>
            <person name="Yan M."/>
            <person name="Daum C."/>
            <person name="Ng V."/>
            <person name="Clum A."/>
            <person name="Steindorff A."/>
            <person name="Ohm R.A."/>
            <person name="Martin F."/>
            <person name="Silar P."/>
            <person name="Natvig D.O."/>
            <person name="Lalanne C."/>
            <person name="Gautier V."/>
            <person name="Ament-Velasquez S.L."/>
            <person name="Kruys A."/>
            <person name="Hutchinson M.I."/>
            <person name="Powell A.J."/>
            <person name="Barry K."/>
            <person name="Miller A.N."/>
            <person name="Grigoriev I.V."/>
            <person name="Debuchy R."/>
            <person name="Gladieux P."/>
            <person name="Hiltunen Thoren M."/>
            <person name="Johannesson H."/>
        </authorList>
    </citation>
    <scope>NUCLEOTIDE SEQUENCE</scope>
    <source>
        <strain evidence="4">CBS 314.62</strain>
    </source>
</reference>
<dbReference type="Pfam" id="PF13622">
    <property type="entry name" value="4HBT_3"/>
    <property type="match status" value="1"/>
</dbReference>